<dbReference type="PANTHER" id="PTHR23088:SF27">
    <property type="entry name" value="DEAMINATED GLUTATHIONE AMIDASE"/>
    <property type="match status" value="1"/>
</dbReference>
<dbReference type="Proteomes" id="UP000622245">
    <property type="component" value="Unassembled WGS sequence"/>
</dbReference>
<accession>A0ABS1YBL2</accession>
<evidence type="ECO:0000256" key="1">
    <source>
        <dbReference type="ARBA" id="ARBA00010613"/>
    </source>
</evidence>
<keyword evidence="3" id="KW-0378">Hydrolase</keyword>
<dbReference type="InterPro" id="IPR036526">
    <property type="entry name" value="C-N_Hydrolase_sf"/>
</dbReference>
<dbReference type="RefSeq" id="WP_203147199.1">
    <property type="nucleotide sequence ID" value="NZ_JAEVHL010000012.1"/>
</dbReference>
<dbReference type="PROSITE" id="PS50263">
    <property type="entry name" value="CN_HYDROLASE"/>
    <property type="match status" value="1"/>
</dbReference>
<organism evidence="3 4">
    <name type="scientific">Micromonospora tarensis</name>
    <dbReference type="NCBI Taxonomy" id="2806100"/>
    <lineage>
        <taxon>Bacteria</taxon>
        <taxon>Bacillati</taxon>
        <taxon>Actinomycetota</taxon>
        <taxon>Actinomycetes</taxon>
        <taxon>Micromonosporales</taxon>
        <taxon>Micromonosporaceae</taxon>
        <taxon>Micromonospora</taxon>
    </lineage>
</organism>
<evidence type="ECO:0000313" key="3">
    <source>
        <dbReference type="EMBL" id="MBM0274791.1"/>
    </source>
</evidence>
<proteinExistence type="inferred from homology"/>
<dbReference type="PANTHER" id="PTHR23088">
    <property type="entry name" value="NITRILASE-RELATED"/>
    <property type="match status" value="1"/>
</dbReference>
<comment type="caution">
    <text evidence="3">The sequence shown here is derived from an EMBL/GenBank/DDBJ whole genome shotgun (WGS) entry which is preliminary data.</text>
</comment>
<reference evidence="3 4" key="1">
    <citation type="submission" date="2021-01" db="EMBL/GenBank/DDBJ databases">
        <title>Draft genome sequence of Micromonospora sp. strain STR1s_6.</title>
        <authorList>
            <person name="Karlyshev A."/>
            <person name="Jawad R."/>
        </authorList>
    </citation>
    <scope>NUCLEOTIDE SEQUENCE [LARGE SCALE GENOMIC DNA]</scope>
    <source>
        <strain evidence="3 4">STR1S-6</strain>
    </source>
</reference>
<name>A0ABS1YBL2_9ACTN</name>
<keyword evidence="4" id="KW-1185">Reference proteome</keyword>
<dbReference type="CDD" id="cd07197">
    <property type="entry name" value="nitrilase"/>
    <property type="match status" value="1"/>
</dbReference>
<gene>
    <name evidence="3" type="ORF">JM949_04670</name>
</gene>
<comment type="similarity">
    <text evidence="1">Belongs to the carbon-nitrogen hydrolase superfamily. NIT1/NIT2 family.</text>
</comment>
<evidence type="ECO:0000259" key="2">
    <source>
        <dbReference type="PROSITE" id="PS50263"/>
    </source>
</evidence>
<protein>
    <submittedName>
        <fullName evidence="3">Carbon-nitrogen hydrolase family protein</fullName>
    </submittedName>
</protein>
<feature type="domain" description="CN hydrolase" evidence="2">
    <location>
        <begin position="13"/>
        <end position="248"/>
    </location>
</feature>
<dbReference type="InterPro" id="IPR003010">
    <property type="entry name" value="C-N_Hydrolase"/>
</dbReference>
<dbReference type="GO" id="GO:0016787">
    <property type="term" value="F:hydrolase activity"/>
    <property type="evidence" value="ECO:0007669"/>
    <property type="project" value="UniProtKB-KW"/>
</dbReference>
<dbReference type="Gene3D" id="3.60.110.10">
    <property type="entry name" value="Carbon-nitrogen hydrolase"/>
    <property type="match status" value="1"/>
</dbReference>
<dbReference type="Pfam" id="PF00795">
    <property type="entry name" value="CN_hydrolase"/>
    <property type="match status" value="1"/>
</dbReference>
<sequence length="289" mass="31934">MLDPRRMDDSSTLTIAAAQPPVTCDATLNGAAIRTLMRRARQQGAHLVQFPEGALSGYAGQAKDHFAGWDVDWTSLRRELDTTAALAGELGLWVILGSNHRLSGEHRPHNSLYVISDQGRIVDRYDKRYLSHTEITRFYTPGFTPTVLDVAGFKLGLALCIEINFPELFLDYLHRGVDCVLFSTFSEDPMFAVIAQGHAATMSQWVSVSVPAQCSTAMPAGIIGPHGSWLARCAPDGSADLVCATLDRDAPELRIAVHHARPWRTTARDGTIYRQRRVDDPRSHNRTGR</sequence>
<dbReference type="SUPFAM" id="SSF56317">
    <property type="entry name" value="Carbon-nitrogen hydrolase"/>
    <property type="match status" value="1"/>
</dbReference>
<evidence type="ECO:0000313" key="4">
    <source>
        <dbReference type="Proteomes" id="UP000622245"/>
    </source>
</evidence>
<dbReference type="EMBL" id="JAEVHL010000012">
    <property type="protein sequence ID" value="MBM0274791.1"/>
    <property type="molecule type" value="Genomic_DNA"/>
</dbReference>